<dbReference type="PANTHER" id="PTHR33321">
    <property type="match status" value="1"/>
</dbReference>
<dbReference type="InterPro" id="IPR007541">
    <property type="entry name" value="Uncharacterised_BSP"/>
</dbReference>
<keyword evidence="3" id="KW-1185">Reference proteome</keyword>
<feature type="region of interest" description="Disordered" evidence="1">
    <location>
        <begin position="1"/>
        <end position="33"/>
    </location>
</feature>
<dbReference type="AlphaFoldDB" id="A0A1L9RJZ0"/>
<dbReference type="OrthoDB" id="891726at2759"/>
<evidence type="ECO:0000256" key="1">
    <source>
        <dbReference type="SAM" id="MobiDB-lite"/>
    </source>
</evidence>
<evidence type="ECO:0000313" key="3">
    <source>
        <dbReference type="Proteomes" id="UP000184383"/>
    </source>
</evidence>
<dbReference type="Pfam" id="PF04450">
    <property type="entry name" value="BSP"/>
    <property type="match status" value="1"/>
</dbReference>
<evidence type="ECO:0000313" key="2">
    <source>
        <dbReference type="EMBL" id="OJJ35223.1"/>
    </source>
</evidence>
<dbReference type="STRING" id="1073089.A0A1L9RJZ0"/>
<dbReference type="GeneID" id="63753218"/>
<sequence length="267" mass="29470">MAPHEQPLPSAIPKAAPQDHHQSSNSPPLPEPKLRLQLNHLRHPASKAFLQLIPDVVSTLETALKNIVQNLYTSNSKETAFTPSVPPTRSVTVILHDFGGVAYTTGKELDNDHKEIHFSLSYIQTSAASSNAVNELTGVLTHELVHCYQHTAPPPPEGNGVPSPPGGLIEGIADFVRLKAGLEPPHWKQPTSAKDRPDKWDQGYQHTAFFLAWLEDVRVGKGAVGLLNDRLLRVGYTEETGFWKGLFGVGVRELWEDYGKYLDTLEK</sequence>
<dbReference type="EMBL" id="KV878212">
    <property type="protein sequence ID" value="OJJ35223.1"/>
    <property type="molecule type" value="Genomic_DNA"/>
</dbReference>
<dbReference type="Proteomes" id="UP000184383">
    <property type="component" value="Unassembled WGS sequence"/>
</dbReference>
<reference evidence="3" key="1">
    <citation type="journal article" date="2017" name="Genome Biol.">
        <title>Comparative genomics reveals high biological diversity and specific adaptations in the industrially and medically important fungal genus Aspergillus.</title>
        <authorList>
            <person name="de Vries R.P."/>
            <person name="Riley R."/>
            <person name="Wiebenga A."/>
            <person name="Aguilar-Osorio G."/>
            <person name="Amillis S."/>
            <person name="Uchima C.A."/>
            <person name="Anderluh G."/>
            <person name="Asadollahi M."/>
            <person name="Askin M."/>
            <person name="Barry K."/>
            <person name="Battaglia E."/>
            <person name="Bayram O."/>
            <person name="Benocci T."/>
            <person name="Braus-Stromeyer S.A."/>
            <person name="Caldana C."/>
            <person name="Canovas D."/>
            <person name="Cerqueira G.C."/>
            <person name="Chen F."/>
            <person name="Chen W."/>
            <person name="Choi C."/>
            <person name="Clum A."/>
            <person name="Dos Santos R.A."/>
            <person name="Damasio A.R."/>
            <person name="Diallinas G."/>
            <person name="Emri T."/>
            <person name="Fekete E."/>
            <person name="Flipphi M."/>
            <person name="Freyberg S."/>
            <person name="Gallo A."/>
            <person name="Gournas C."/>
            <person name="Habgood R."/>
            <person name="Hainaut M."/>
            <person name="Harispe M.L."/>
            <person name="Henrissat B."/>
            <person name="Hilden K.S."/>
            <person name="Hope R."/>
            <person name="Hossain A."/>
            <person name="Karabika E."/>
            <person name="Karaffa L."/>
            <person name="Karanyi Z."/>
            <person name="Krasevec N."/>
            <person name="Kuo A."/>
            <person name="Kusch H."/>
            <person name="LaButti K."/>
            <person name="Lagendijk E.L."/>
            <person name="Lapidus A."/>
            <person name="Levasseur A."/>
            <person name="Lindquist E."/>
            <person name="Lipzen A."/>
            <person name="Logrieco A.F."/>
            <person name="MacCabe A."/>
            <person name="Maekelae M.R."/>
            <person name="Malavazi I."/>
            <person name="Melin P."/>
            <person name="Meyer V."/>
            <person name="Mielnichuk N."/>
            <person name="Miskei M."/>
            <person name="Molnar A.P."/>
            <person name="Mule G."/>
            <person name="Ngan C.Y."/>
            <person name="Orejas M."/>
            <person name="Orosz E."/>
            <person name="Ouedraogo J.P."/>
            <person name="Overkamp K.M."/>
            <person name="Park H.-S."/>
            <person name="Perrone G."/>
            <person name="Piumi F."/>
            <person name="Punt P.J."/>
            <person name="Ram A.F."/>
            <person name="Ramon A."/>
            <person name="Rauscher S."/>
            <person name="Record E."/>
            <person name="Riano-Pachon D.M."/>
            <person name="Robert V."/>
            <person name="Roehrig J."/>
            <person name="Ruller R."/>
            <person name="Salamov A."/>
            <person name="Salih N.S."/>
            <person name="Samson R.A."/>
            <person name="Sandor E."/>
            <person name="Sanguinetti M."/>
            <person name="Schuetze T."/>
            <person name="Sepcic K."/>
            <person name="Shelest E."/>
            <person name="Sherlock G."/>
            <person name="Sophianopoulou V."/>
            <person name="Squina F.M."/>
            <person name="Sun H."/>
            <person name="Susca A."/>
            <person name="Todd R.B."/>
            <person name="Tsang A."/>
            <person name="Unkles S.E."/>
            <person name="van de Wiele N."/>
            <person name="van Rossen-Uffink D."/>
            <person name="Oliveira J.V."/>
            <person name="Vesth T.C."/>
            <person name="Visser J."/>
            <person name="Yu J.-H."/>
            <person name="Zhou M."/>
            <person name="Andersen M.R."/>
            <person name="Archer D.B."/>
            <person name="Baker S.E."/>
            <person name="Benoit I."/>
            <person name="Brakhage A.A."/>
            <person name="Braus G.H."/>
            <person name="Fischer R."/>
            <person name="Frisvad J.C."/>
            <person name="Goldman G.H."/>
            <person name="Houbraken J."/>
            <person name="Oakley B."/>
            <person name="Pocsi I."/>
            <person name="Scazzocchio C."/>
            <person name="Seiboth B."/>
            <person name="vanKuyk P.A."/>
            <person name="Wortman J."/>
            <person name="Dyer P.S."/>
            <person name="Grigoriev I.V."/>
        </authorList>
    </citation>
    <scope>NUCLEOTIDE SEQUENCE [LARGE SCALE GENOMIC DNA]</scope>
    <source>
        <strain evidence="3">DTO 134E9</strain>
    </source>
</reference>
<gene>
    <name evidence="2" type="ORF">ASPWEDRAFT_500481</name>
</gene>
<protein>
    <submittedName>
        <fullName evidence="2">Uncharacterized protein</fullName>
    </submittedName>
</protein>
<dbReference type="VEuPathDB" id="FungiDB:ASPWEDRAFT_500481"/>
<proteinExistence type="predicted"/>
<name>A0A1L9RJZ0_ASPWE</name>
<dbReference type="PANTHER" id="PTHR33321:SF12">
    <property type="entry name" value="PLANT BASIC SECRETORY PROTEIN (BSP) FAMILY PROTEIN"/>
    <property type="match status" value="1"/>
</dbReference>
<organism evidence="2 3">
    <name type="scientific">Aspergillus wentii DTO 134E9</name>
    <dbReference type="NCBI Taxonomy" id="1073089"/>
    <lineage>
        <taxon>Eukaryota</taxon>
        <taxon>Fungi</taxon>
        <taxon>Dikarya</taxon>
        <taxon>Ascomycota</taxon>
        <taxon>Pezizomycotina</taxon>
        <taxon>Eurotiomycetes</taxon>
        <taxon>Eurotiomycetidae</taxon>
        <taxon>Eurotiales</taxon>
        <taxon>Aspergillaceae</taxon>
        <taxon>Aspergillus</taxon>
        <taxon>Aspergillus subgen. Cremei</taxon>
    </lineage>
</organism>
<dbReference type="RefSeq" id="XP_040688899.1">
    <property type="nucleotide sequence ID" value="XM_040837370.1"/>
</dbReference>
<accession>A0A1L9RJZ0</accession>